<dbReference type="PANTHER" id="PTHR22911:SF135">
    <property type="entry name" value="BLR4310 PROTEIN"/>
    <property type="match status" value="1"/>
</dbReference>
<keyword evidence="1" id="KW-0472">Membrane</keyword>
<sequence length="296" mass="30395">MPYSTGVKLVLLAALLWSLNGLLIRQIDQAGTWAVLFWRSAGMIPVLLAVIWWRSGQVVAPLRRVGWSGLVGGLGLVLAFGGAIFAFQATTVANAVFLFSASPFLAALMGWLILRETVRPATWGAIALAAVGMFLMVREGLASGALAGNVAALLSALGFASFTIALRWGKLADMLPAVVIGGVLSMLAAGLVLAAQGDTLWVPGRDIAISLSMGAAILATGMALYTAGSRVIPAAELTLLSMVEVLLAPVWVFLALGETASAGTFTGGAVLMAAVAFNALSGARRRPPAPVLGVGN</sequence>
<keyword evidence="4" id="KW-1185">Reference proteome</keyword>
<accession>A0ABY2KQJ4</accession>
<keyword evidence="1" id="KW-0812">Transmembrane</keyword>
<feature type="domain" description="EamA" evidence="2">
    <location>
        <begin position="5"/>
        <end position="137"/>
    </location>
</feature>
<evidence type="ECO:0000256" key="1">
    <source>
        <dbReference type="SAM" id="Phobius"/>
    </source>
</evidence>
<dbReference type="InterPro" id="IPR000620">
    <property type="entry name" value="EamA_dom"/>
</dbReference>
<feature type="transmembrane region" description="Helical" evidence="1">
    <location>
        <begin position="150"/>
        <end position="168"/>
    </location>
</feature>
<protein>
    <submittedName>
        <fullName evidence="3">DMT family transporter</fullName>
    </submittedName>
</protein>
<feature type="transmembrane region" description="Helical" evidence="1">
    <location>
        <begin position="65"/>
        <end position="87"/>
    </location>
</feature>
<feature type="transmembrane region" description="Helical" evidence="1">
    <location>
        <begin position="262"/>
        <end position="280"/>
    </location>
</feature>
<dbReference type="Proteomes" id="UP000297741">
    <property type="component" value="Unassembled WGS sequence"/>
</dbReference>
<dbReference type="SUPFAM" id="SSF103481">
    <property type="entry name" value="Multidrug resistance efflux transporter EmrE"/>
    <property type="match status" value="1"/>
</dbReference>
<feature type="transmembrane region" description="Helical" evidence="1">
    <location>
        <begin position="35"/>
        <end position="53"/>
    </location>
</feature>
<proteinExistence type="predicted"/>
<evidence type="ECO:0000313" key="3">
    <source>
        <dbReference type="EMBL" id="TGD43446.1"/>
    </source>
</evidence>
<dbReference type="PANTHER" id="PTHR22911">
    <property type="entry name" value="ACYL-MALONYL CONDENSING ENZYME-RELATED"/>
    <property type="match status" value="1"/>
</dbReference>
<dbReference type="InterPro" id="IPR037185">
    <property type="entry name" value="EmrE-like"/>
</dbReference>
<dbReference type="EMBL" id="RPEM01000005">
    <property type="protein sequence ID" value="TGD43446.1"/>
    <property type="molecule type" value="Genomic_DNA"/>
</dbReference>
<reference evidence="3 4" key="1">
    <citation type="submission" date="2018-11" db="EMBL/GenBank/DDBJ databases">
        <title>Tabrizicola sp. isolated from sediment of alpine lake.</title>
        <authorList>
            <person name="Liu Z."/>
        </authorList>
    </citation>
    <scope>NUCLEOTIDE SEQUENCE [LARGE SCALE GENOMIC DNA]</scope>
    <source>
        <strain evidence="3 4">DRYC-M-16</strain>
    </source>
</reference>
<comment type="caution">
    <text evidence="3">The sequence shown here is derived from an EMBL/GenBank/DDBJ whole genome shotgun (WGS) entry which is preliminary data.</text>
</comment>
<feature type="transmembrane region" description="Helical" evidence="1">
    <location>
        <begin position="93"/>
        <end position="114"/>
    </location>
</feature>
<organism evidence="3 4">
    <name type="scientific">Pseudotabrizicola sediminis</name>
    <dbReference type="NCBI Taxonomy" id="2486418"/>
    <lineage>
        <taxon>Bacteria</taxon>
        <taxon>Pseudomonadati</taxon>
        <taxon>Pseudomonadota</taxon>
        <taxon>Alphaproteobacteria</taxon>
        <taxon>Rhodobacterales</taxon>
        <taxon>Paracoccaceae</taxon>
        <taxon>Pseudotabrizicola</taxon>
    </lineage>
</organism>
<evidence type="ECO:0000259" key="2">
    <source>
        <dbReference type="Pfam" id="PF00892"/>
    </source>
</evidence>
<feature type="transmembrane region" description="Helical" evidence="1">
    <location>
        <begin position="207"/>
        <end position="225"/>
    </location>
</feature>
<dbReference type="Pfam" id="PF00892">
    <property type="entry name" value="EamA"/>
    <property type="match status" value="1"/>
</dbReference>
<feature type="transmembrane region" description="Helical" evidence="1">
    <location>
        <begin position="121"/>
        <end position="138"/>
    </location>
</feature>
<name>A0ABY2KQJ4_9RHOB</name>
<dbReference type="RefSeq" id="WP_135430244.1">
    <property type="nucleotide sequence ID" value="NZ_RPEM01000005.1"/>
</dbReference>
<keyword evidence="1" id="KW-1133">Transmembrane helix</keyword>
<evidence type="ECO:0000313" key="4">
    <source>
        <dbReference type="Proteomes" id="UP000297741"/>
    </source>
</evidence>
<feature type="transmembrane region" description="Helical" evidence="1">
    <location>
        <begin position="175"/>
        <end position="195"/>
    </location>
</feature>
<feature type="transmembrane region" description="Helical" evidence="1">
    <location>
        <begin position="237"/>
        <end position="256"/>
    </location>
</feature>
<gene>
    <name evidence="3" type="ORF">EEB11_08485</name>
</gene>